<dbReference type="SMART" id="SM00181">
    <property type="entry name" value="EGF"/>
    <property type="match status" value="2"/>
</dbReference>
<dbReference type="GO" id="GO:0005509">
    <property type="term" value="F:calcium ion binding"/>
    <property type="evidence" value="ECO:0007669"/>
    <property type="project" value="InterPro"/>
</dbReference>
<dbReference type="InterPro" id="IPR051830">
    <property type="entry name" value="NOTCH_homolog"/>
</dbReference>
<dbReference type="PANTHER" id="PTHR24033">
    <property type="entry name" value="EGF-LIKE DOMAIN-CONTAINING PROTEIN"/>
    <property type="match status" value="1"/>
</dbReference>
<dbReference type="EMBL" id="JAIWYP010000004">
    <property type="protein sequence ID" value="KAH3838909.1"/>
    <property type="molecule type" value="Genomic_DNA"/>
</dbReference>
<evidence type="ECO:0000256" key="1">
    <source>
        <dbReference type="ARBA" id="ARBA00023157"/>
    </source>
</evidence>
<organism evidence="6 7">
    <name type="scientific">Dreissena polymorpha</name>
    <name type="common">Zebra mussel</name>
    <name type="synonym">Mytilus polymorpha</name>
    <dbReference type="NCBI Taxonomy" id="45954"/>
    <lineage>
        <taxon>Eukaryota</taxon>
        <taxon>Metazoa</taxon>
        <taxon>Spiralia</taxon>
        <taxon>Lophotrochozoa</taxon>
        <taxon>Mollusca</taxon>
        <taxon>Bivalvia</taxon>
        <taxon>Autobranchia</taxon>
        <taxon>Heteroconchia</taxon>
        <taxon>Euheterodonta</taxon>
        <taxon>Imparidentia</taxon>
        <taxon>Neoheterodontei</taxon>
        <taxon>Myida</taxon>
        <taxon>Dreissenoidea</taxon>
        <taxon>Dreissenidae</taxon>
        <taxon>Dreissena</taxon>
    </lineage>
</organism>
<dbReference type="SMART" id="SM00179">
    <property type="entry name" value="EGF_CA"/>
    <property type="match status" value="2"/>
</dbReference>
<reference evidence="6" key="2">
    <citation type="submission" date="2020-11" db="EMBL/GenBank/DDBJ databases">
        <authorList>
            <person name="McCartney M.A."/>
            <person name="Auch B."/>
            <person name="Kono T."/>
            <person name="Mallez S."/>
            <person name="Becker A."/>
            <person name="Gohl D.M."/>
            <person name="Silverstein K.A.T."/>
            <person name="Koren S."/>
            <person name="Bechman K.B."/>
            <person name="Herman A."/>
            <person name="Abrahante J.E."/>
            <person name="Garbe J."/>
        </authorList>
    </citation>
    <scope>NUCLEOTIDE SEQUENCE</scope>
    <source>
        <strain evidence="6">Duluth1</strain>
        <tissue evidence="6">Whole animal</tissue>
    </source>
</reference>
<gene>
    <name evidence="6" type="ORF">DPMN_112326</name>
</gene>
<dbReference type="InterPro" id="IPR045860">
    <property type="entry name" value="Snake_toxin-like_sf"/>
</dbReference>
<evidence type="ECO:0000313" key="7">
    <source>
        <dbReference type="Proteomes" id="UP000828390"/>
    </source>
</evidence>
<name>A0A9D4KGA2_DREPO</name>
<feature type="domain" description="EGF-like" evidence="5">
    <location>
        <begin position="199"/>
        <end position="234"/>
    </location>
</feature>
<evidence type="ECO:0000259" key="5">
    <source>
        <dbReference type="PROSITE" id="PS50026"/>
    </source>
</evidence>
<keyword evidence="4" id="KW-0732">Signal</keyword>
<sequence>MILILRICLATASFSCVYCLTCLRCTDIESPRHCKHVMECPSGEVCHMHMTTNKYGEVLYDLGCTETSTCYNRSHGNQLCDDCCSTDLCNAAGCGHTGFPSGRGPICYSCSAQTTEGSCHTIDFCATNEMCMINEEREFGDRVYTSRCAVNAHCENQKTETAAIIGRSVSQHSRSVTETMCHQCCHRDLCNAHCVPITKADYCASTPCVNGRCDNSMPGNTCVCDQLYTGQNCSEVNYPCVHGRCVNGMTGYTCVCDPLYNGQICSVPRFHRSGSFLPINRGQEVVLYLLHVSDSSVKRRLRSFGLKLRQTYSVLSNDALDDLVREVTQGNPSLGVDEEAPVASANDDELQVSSVTTPIDHEQMAELTNRIRPLDSEDVESEMANSVDSALDEFRIPNTPRNTAMAEMTAFADDVTALRHGEELVSRLPTLAYYARTTPTETIRRRRGIIKPGRYVITLRRRSECTVILPLATTYDDLKRKATELFPVLNGIAFDLVVAFGCQYNTWCDKKQQPRSRPSMGTSRIPDMDTSPTLGALSSSVATTPIKAENRIEDGVIFFLRSTGFVDAGTPTVQFRVSTRTLIDVTR</sequence>
<dbReference type="SUPFAM" id="SSF57302">
    <property type="entry name" value="Snake toxin-like"/>
    <property type="match status" value="1"/>
</dbReference>
<dbReference type="PANTHER" id="PTHR24033:SF151">
    <property type="entry name" value="NOTCH 2"/>
    <property type="match status" value="1"/>
</dbReference>
<dbReference type="Proteomes" id="UP000828390">
    <property type="component" value="Unassembled WGS sequence"/>
</dbReference>
<keyword evidence="7" id="KW-1185">Reference proteome</keyword>
<feature type="region of interest" description="Disordered" evidence="3">
    <location>
        <begin position="511"/>
        <end position="534"/>
    </location>
</feature>
<reference evidence="6" key="1">
    <citation type="journal article" date="2019" name="bioRxiv">
        <title>The Genome of the Zebra Mussel, Dreissena polymorpha: A Resource for Invasive Species Research.</title>
        <authorList>
            <person name="McCartney M.A."/>
            <person name="Auch B."/>
            <person name="Kono T."/>
            <person name="Mallez S."/>
            <person name="Zhang Y."/>
            <person name="Obille A."/>
            <person name="Becker A."/>
            <person name="Abrahante J.E."/>
            <person name="Garbe J."/>
            <person name="Badalamenti J.P."/>
            <person name="Herman A."/>
            <person name="Mangelson H."/>
            <person name="Liachko I."/>
            <person name="Sullivan S."/>
            <person name="Sone E.D."/>
            <person name="Koren S."/>
            <person name="Silverstein K.A.T."/>
            <person name="Beckman K.B."/>
            <person name="Gohl D.M."/>
        </authorList>
    </citation>
    <scope>NUCLEOTIDE SEQUENCE</scope>
    <source>
        <strain evidence="6">Duluth1</strain>
        <tissue evidence="6">Whole animal</tissue>
    </source>
</reference>
<proteinExistence type="predicted"/>
<dbReference type="InterPro" id="IPR000152">
    <property type="entry name" value="EGF-type_Asp/Asn_hydroxyl_site"/>
</dbReference>
<dbReference type="PROSITE" id="PS00010">
    <property type="entry name" value="ASX_HYDROXYL"/>
    <property type="match status" value="1"/>
</dbReference>
<dbReference type="PROSITE" id="PS50026">
    <property type="entry name" value="EGF_3"/>
    <property type="match status" value="2"/>
</dbReference>
<feature type="disulfide bond" evidence="2">
    <location>
        <begin position="203"/>
        <end position="213"/>
    </location>
</feature>
<evidence type="ECO:0000256" key="4">
    <source>
        <dbReference type="SAM" id="SignalP"/>
    </source>
</evidence>
<dbReference type="PROSITE" id="PS00022">
    <property type="entry name" value="EGF_1"/>
    <property type="match status" value="2"/>
</dbReference>
<feature type="signal peptide" evidence="4">
    <location>
        <begin position="1"/>
        <end position="19"/>
    </location>
</feature>
<evidence type="ECO:0000256" key="2">
    <source>
        <dbReference type="PROSITE-ProRule" id="PRU00076"/>
    </source>
</evidence>
<feature type="domain" description="EGF-like" evidence="5">
    <location>
        <begin position="236"/>
        <end position="266"/>
    </location>
</feature>
<feature type="disulfide bond" evidence="2">
    <location>
        <begin position="256"/>
        <end position="265"/>
    </location>
</feature>
<protein>
    <recommendedName>
        <fullName evidence="5">EGF-like domain-containing protein</fullName>
    </recommendedName>
</protein>
<comment type="caution">
    <text evidence="2">Lacks conserved residue(s) required for the propagation of feature annotation.</text>
</comment>
<evidence type="ECO:0000313" key="6">
    <source>
        <dbReference type="EMBL" id="KAH3838909.1"/>
    </source>
</evidence>
<keyword evidence="1 2" id="KW-1015">Disulfide bond</keyword>
<dbReference type="SUPFAM" id="SSF57196">
    <property type="entry name" value="EGF/Laminin"/>
    <property type="match status" value="1"/>
</dbReference>
<dbReference type="AlphaFoldDB" id="A0A9D4KGA2"/>
<dbReference type="Gene3D" id="2.10.25.10">
    <property type="entry name" value="Laminin"/>
    <property type="match status" value="2"/>
</dbReference>
<feature type="disulfide bond" evidence="2">
    <location>
        <begin position="224"/>
        <end position="233"/>
    </location>
</feature>
<feature type="chain" id="PRO_5038680600" description="EGF-like domain-containing protein" evidence="4">
    <location>
        <begin position="20"/>
        <end position="587"/>
    </location>
</feature>
<keyword evidence="2" id="KW-0245">EGF-like domain</keyword>
<dbReference type="InterPro" id="IPR001881">
    <property type="entry name" value="EGF-like_Ca-bd_dom"/>
</dbReference>
<evidence type="ECO:0000256" key="3">
    <source>
        <dbReference type="SAM" id="MobiDB-lite"/>
    </source>
</evidence>
<comment type="caution">
    <text evidence="6">The sequence shown here is derived from an EMBL/GenBank/DDBJ whole genome shotgun (WGS) entry which is preliminary data.</text>
</comment>
<accession>A0A9D4KGA2</accession>
<dbReference type="CDD" id="cd00054">
    <property type="entry name" value="EGF_CA"/>
    <property type="match status" value="1"/>
</dbReference>
<dbReference type="InterPro" id="IPR000742">
    <property type="entry name" value="EGF"/>
</dbReference>